<dbReference type="Pfam" id="PF00646">
    <property type="entry name" value="F-box"/>
    <property type="match status" value="1"/>
</dbReference>
<dbReference type="OrthoDB" id="6532759at2759"/>
<dbReference type="Gene3D" id="3.80.10.10">
    <property type="entry name" value="Ribonuclease Inhibitor"/>
    <property type="match status" value="2"/>
</dbReference>
<dbReference type="PANTHER" id="PTHR38926">
    <property type="entry name" value="F-BOX DOMAIN CONTAINING PROTEIN, EXPRESSED"/>
    <property type="match status" value="1"/>
</dbReference>
<organism evidence="2">
    <name type="scientific">Medioppia subpectinata</name>
    <dbReference type="NCBI Taxonomy" id="1979941"/>
    <lineage>
        <taxon>Eukaryota</taxon>
        <taxon>Metazoa</taxon>
        <taxon>Ecdysozoa</taxon>
        <taxon>Arthropoda</taxon>
        <taxon>Chelicerata</taxon>
        <taxon>Arachnida</taxon>
        <taxon>Acari</taxon>
        <taxon>Acariformes</taxon>
        <taxon>Sarcoptiformes</taxon>
        <taxon>Oribatida</taxon>
        <taxon>Brachypylina</taxon>
        <taxon>Oppioidea</taxon>
        <taxon>Oppiidae</taxon>
        <taxon>Medioppia</taxon>
    </lineage>
</organism>
<proteinExistence type="predicted"/>
<dbReference type="PANTHER" id="PTHR38926:SF5">
    <property type="entry name" value="F-BOX AND LEUCINE-RICH REPEAT PROTEIN 6"/>
    <property type="match status" value="1"/>
</dbReference>
<evidence type="ECO:0000313" key="3">
    <source>
        <dbReference type="Proteomes" id="UP000759131"/>
    </source>
</evidence>
<dbReference type="SUPFAM" id="SSF52047">
    <property type="entry name" value="RNI-like"/>
    <property type="match status" value="2"/>
</dbReference>
<evidence type="ECO:0000313" key="2">
    <source>
        <dbReference type="EMBL" id="CAD7623504.1"/>
    </source>
</evidence>
<dbReference type="InterPro" id="IPR001810">
    <property type="entry name" value="F-box_dom"/>
</dbReference>
<dbReference type="AlphaFoldDB" id="A0A7R9KI78"/>
<sequence length="718" mass="83880">MTSLETIDDCKDEDRQQSKIYAKNSMDRFGDDLYEVLLSYLSLEDRFRCECVSKRFQRTVFGSVVDITLSDRFIQIFLNAKRSDVQMLATIAIKIQSFHYLTDYTNDTLFGNNLHTFVLRSHLVSFNHRWSAFVSQNQSLQCLVLKAYYFTNPIPVTEMCGQLSRLSQLRELKLGLVSQELLDGQMSATVNQCLRTIGVNCKRLKRLSLQLNSPTTAVLQLSLDSLRVYRRLKRLHITANVAIDDQLLDPLRHCKRLTHLELCLWRMKPNVLKDMHIKCPRLQCLLIDMAQHMKRLKTSLETTDDSNRDHIQHPMIYAKNSMDRFGDDLCALIVSYLSLEDRFRYECVSKQFQRTVFGSVVDITLNVRFIWRLMNAKRSDVQMLATIAIKCPKIETIDCRGIMTANESFIPEMLYLFRDYCRHLREIYCDLWENNDQSMRSLAPLITRIGGNVRALPDRQWLTLFYRLSHLRVDSIDKVFDKSNGKLLAKNLRNFVLLTHSQYYNHRWPAFVAANQCLQSLAVKSCHFVSKQSVREMCGQLSRLTQLRELTLGLTLRLTDGNNISVLNVFLRKIAANCKQLQRLSLEWSSLPNEPLFTLDSLRVFRQMKRFRLKTNAAIDDHLLEPLTHCKTLTHLELDLQRMTPNVLTDLHQYCPQLQYLYIHDMNSIIDTECLDQISRLPALRKFVIKRRRKTTFSDNTVQKFLSRSPKLVSIKIM</sequence>
<dbReference type="InterPro" id="IPR036047">
    <property type="entry name" value="F-box-like_dom_sf"/>
</dbReference>
<feature type="domain" description="F-box" evidence="1">
    <location>
        <begin position="325"/>
        <end position="365"/>
    </location>
</feature>
<dbReference type="InterPro" id="IPR032675">
    <property type="entry name" value="LRR_dom_sf"/>
</dbReference>
<dbReference type="SUPFAM" id="SSF81383">
    <property type="entry name" value="F-box domain"/>
    <property type="match status" value="1"/>
</dbReference>
<evidence type="ECO:0000259" key="1">
    <source>
        <dbReference type="SMART" id="SM00256"/>
    </source>
</evidence>
<protein>
    <recommendedName>
        <fullName evidence="1">F-box domain-containing protein</fullName>
    </recommendedName>
</protein>
<dbReference type="Proteomes" id="UP000759131">
    <property type="component" value="Unassembled WGS sequence"/>
</dbReference>
<dbReference type="EMBL" id="CAJPIZ010001693">
    <property type="protein sequence ID" value="CAG2103934.1"/>
    <property type="molecule type" value="Genomic_DNA"/>
</dbReference>
<dbReference type="SMART" id="SM00256">
    <property type="entry name" value="FBOX"/>
    <property type="match status" value="2"/>
</dbReference>
<name>A0A7R9KI78_9ACAR</name>
<reference evidence="2" key="1">
    <citation type="submission" date="2020-11" db="EMBL/GenBank/DDBJ databases">
        <authorList>
            <person name="Tran Van P."/>
        </authorList>
    </citation>
    <scope>NUCLEOTIDE SEQUENCE</scope>
</reference>
<accession>A0A7R9KI78</accession>
<keyword evidence="3" id="KW-1185">Reference proteome</keyword>
<dbReference type="EMBL" id="OC856268">
    <property type="protein sequence ID" value="CAD7623504.1"/>
    <property type="molecule type" value="Genomic_DNA"/>
</dbReference>
<feature type="domain" description="F-box" evidence="1">
    <location>
        <begin position="29"/>
        <end position="69"/>
    </location>
</feature>
<gene>
    <name evidence="2" type="ORF">OSB1V03_LOCUS3959</name>
</gene>